<dbReference type="EMBL" id="BMIB01000001">
    <property type="protein sequence ID" value="GGH56738.1"/>
    <property type="molecule type" value="Genomic_DNA"/>
</dbReference>
<organism evidence="1 2">
    <name type="scientific">Filimonas zeae</name>
    <dbReference type="NCBI Taxonomy" id="1737353"/>
    <lineage>
        <taxon>Bacteria</taxon>
        <taxon>Pseudomonadati</taxon>
        <taxon>Bacteroidota</taxon>
        <taxon>Chitinophagia</taxon>
        <taxon>Chitinophagales</taxon>
        <taxon>Chitinophagaceae</taxon>
        <taxon>Filimonas</taxon>
    </lineage>
</organism>
<evidence type="ECO:0000313" key="1">
    <source>
        <dbReference type="EMBL" id="GGH56738.1"/>
    </source>
</evidence>
<keyword evidence="2" id="KW-1185">Reference proteome</keyword>
<proteinExistence type="predicted"/>
<sequence length="184" mass="21192">MAICDMPDDFYLSSNGLNENQPGNWGNFNLCRAEEIDYGKCNPAAVEAGQFHKISLLRGHNRYHFTGKSIDISDTLLLFSNPQMPYTFQPLSNNTSGFCCFFRVPFLSEKMKQNINQLPMFLQHGKSSFRLSDTQDAYISRIYTKMLGEVHSDYIYKFDLLRNYVMELIHYALKISPLPVKHPG</sequence>
<gene>
    <name evidence="1" type="ORF">GCM10011379_00660</name>
</gene>
<dbReference type="RefSeq" id="WP_188949556.1">
    <property type="nucleotide sequence ID" value="NZ_BMIB01000001.1"/>
</dbReference>
<name>A0A917IM22_9BACT</name>
<evidence type="ECO:0000313" key="2">
    <source>
        <dbReference type="Proteomes" id="UP000627292"/>
    </source>
</evidence>
<protein>
    <submittedName>
        <fullName evidence="1">Uncharacterized protein</fullName>
    </submittedName>
</protein>
<reference evidence="1" key="2">
    <citation type="submission" date="2020-09" db="EMBL/GenBank/DDBJ databases">
        <authorList>
            <person name="Sun Q."/>
            <person name="Zhou Y."/>
        </authorList>
    </citation>
    <scope>NUCLEOTIDE SEQUENCE</scope>
    <source>
        <strain evidence="1">CGMCC 1.15290</strain>
    </source>
</reference>
<accession>A0A917IM22</accession>
<dbReference type="Proteomes" id="UP000627292">
    <property type="component" value="Unassembled WGS sequence"/>
</dbReference>
<comment type="caution">
    <text evidence="1">The sequence shown here is derived from an EMBL/GenBank/DDBJ whole genome shotgun (WGS) entry which is preliminary data.</text>
</comment>
<dbReference type="AlphaFoldDB" id="A0A917IM22"/>
<reference evidence="1" key="1">
    <citation type="journal article" date="2014" name="Int. J. Syst. Evol. Microbiol.">
        <title>Complete genome sequence of Corynebacterium casei LMG S-19264T (=DSM 44701T), isolated from a smear-ripened cheese.</title>
        <authorList>
            <consortium name="US DOE Joint Genome Institute (JGI-PGF)"/>
            <person name="Walter F."/>
            <person name="Albersmeier A."/>
            <person name="Kalinowski J."/>
            <person name="Ruckert C."/>
        </authorList>
    </citation>
    <scope>NUCLEOTIDE SEQUENCE</scope>
    <source>
        <strain evidence="1">CGMCC 1.15290</strain>
    </source>
</reference>